<keyword evidence="3" id="KW-1185">Reference proteome</keyword>
<evidence type="ECO:0000313" key="3">
    <source>
        <dbReference type="Proteomes" id="UP000431269"/>
    </source>
</evidence>
<dbReference type="InterPro" id="IPR037523">
    <property type="entry name" value="VOC_core"/>
</dbReference>
<dbReference type="SUPFAM" id="SSF54593">
    <property type="entry name" value="Glyoxalase/Bleomycin resistance protein/Dihydroxybiphenyl dioxygenase"/>
    <property type="match status" value="1"/>
</dbReference>
<dbReference type="AlphaFoldDB" id="A0A6I6MVR0"/>
<dbReference type="Proteomes" id="UP000431269">
    <property type="component" value="Chromosome"/>
</dbReference>
<gene>
    <name evidence="2" type="ORF">DSM104635_02087</name>
</gene>
<accession>A0A6I6MVR0</accession>
<sequence length="132" mass="14609">MSGGKQIFAASPVLLVADVVKAHDYYATKLGMRSPKLWGDPPRFAIPQRDEVSLMLNQVDQGAPIHPNANYDGRADAYFWVRDADALHAEFKAAGADIVCEPQDEVYMMREFSIRDFDGHLLIFGHDISGAA</sequence>
<proteinExistence type="predicted"/>
<evidence type="ECO:0000313" key="2">
    <source>
        <dbReference type="EMBL" id="QGZ95243.1"/>
    </source>
</evidence>
<reference evidence="3" key="1">
    <citation type="submission" date="2019-12" db="EMBL/GenBank/DDBJ databases">
        <title>Complete genome of Terracaulis silvestris 0127_4.</title>
        <authorList>
            <person name="Vieira S."/>
            <person name="Riedel T."/>
            <person name="Sproer C."/>
            <person name="Pascual J."/>
            <person name="Boedeker C."/>
            <person name="Overmann J."/>
        </authorList>
    </citation>
    <scope>NUCLEOTIDE SEQUENCE [LARGE SCALE GENOMIC DNA]</scope>
    <source>
        <strain evidence="3">0127_4</strain>
    </source>
</reference>
<dbReference type="InterPro" id="IPR004360">
    <property type="entry name" value="Glyas_Fos-R_dOase_dom"/>
</dbReference>
<dbReference type="InterPro" id="IPR029068">
    <property type="entry name" value="Glyas_Bleomycin-R_OHBP_Dase"/>
</dbReference>
<dbReference type="RefSeq" id="WP_158766121.1">
    <property type="nucleotide sequence ID" value="NZ_CP047045.1"/>
</dbReference>
<organism evidence="2 3">
    <name type="scientific">Terricaulis silvestris</name>
    <dbReference type="NCBI Taxonomy" id="2686094"/>
    <lineage>
        <taxon>Bacteria</taxon>
        <taxon>Pseudomonadati</taxon>
        <taxon>Pseudomonadota</taxon>
        <taxon>Alphaproteobacteria</taxon>
        <taxon>Caulobacterales</taxon>
        <taxon>Caulobacteraceae</taxon>
        <taxon>Terricaulis</taxon>
    </lineage>
</organism>
<dbReference type="Pfam" id="PF00903">
    <property type="entry name" value="Glyoxalase"/>
    <property type="match status" value="1"/>
</dbReference>
<dbReference type="KEGG" id="tsv:DSM104635_02087"/>
<dbReference type="Gene3D" id="3.10.180.10">
    <property type="entry name" value="2,3-Dihydroxybiphenyl 1,2-Dioxygenase, domain 1"/>
    <property type="match status" value="1"/>
</dbReference>
<name>A0A6I6MVR0_9CAUL</name>
<feature type="domain" description="VOC" evidence="1">
    <location>
        <begin position="8"/>
        <end position="127"/>
    </location>
</feature>
<protein>
    <submittedName>
        <fullName evidence="2">Glyoxalase-like domain protein</fullName>
    </submittedName>
</protein>
<dbReference type="PROSITE" id="PS51819">
    <property type="entry name" value="VOC"/>
    <property type="match status" value="1"/>
</dbReference>
<evidence type="ECO:0000259" key="1">
    <source>
        <dbReference type="PROSITE" id="PS51819"/>
    </source>
</evidence>
<dbReference type="EMBL" id="CP047045">
    <property type="protein sequence ID" value="QGZ95243.1"/>
    <property type="molecule type" value="Genomic_DNA"/>
</dbReference>